<name>A0A3N2D2D2_9MICO</name>
<evidence type="ECO:0000256" key="2">
    <source>
        <dbReference type="SAM" id="Phobius"/>
    </source>
</evidence>
<feature type="transmembrane region" description="Helical" evidence="2">
    <location>
        <begin position="32"/>
        <end position="50"/>
    </location>
</feature>
<accession>A0A3N2D2D2</accession>
<dbReference type="Proteomes" id="UP000275356">
    <property type="component" value="Unassembled WGS sequence"/>
</dbReference>
<dbReference type="EMBL" id="RKHQ01000002">
    <property type="protein sequence ID" value="ROR93929.1"/>
    <property type="molecule type" value="Genomic_DNA"/>
</dbReference>
<gene>
    <name evidence="3" type="ORF">EDD28_3358</name>
</gene>
<keyword evidence="4" id="KW-1185">Reference proteome</keyword>
<comment type="caution">
    <text evidence="3">The sequence shown here is derived from an EMBL/GenBank/DDBJ whole genome shotgun (WGS) entry which is preliminary data.</text>
</comment>
<dbReference type="AlphaFoldDB" id="A0A3N2D2D2"/>
<protein>
    <submittedName>
        <fullName evidence="3">Uncharacterized protein</fullName>
    </submittedName>
</protein>
<feature type="region of interest" description="Disordered" evidence="1">
    <location>
        <begin position="59"/>
        <end position="84"/>
    </location>
</feature>
<feature type="transmembrane region" description="Helical" evidence="2">
    <location>
        <begin position="9"/>
        <end position="26"/>
    </location>
</feature>
<keyword evidence="2" id="KW-0472">Membrane</keyword>
<evidence type="ECO:0000256" key="1">
    <source>
        <dbReference type="SAM" id="MobiDB-lite"/>
    </source>
</evidence>
<reference evidence="3 4" key="1">
    <citation type="submission" date="2018-11" db="EMBL/GenBank/DDBJ databases">
        <title>Sequencing the genomes of 1000 actinobacteria strains.</title>
        <authorList>
            <person name="Klenk H.-P."/>
        </authorList>
    </citation>
    <scope>NUCLEOTIDE SEQUENCE [LARGE SCALE GENOMIC DNA]</scope>
    <source>
        <strain evidence="3 4">DSM 13521</strain>
    </source>
</reference>
<feature type="compositionally biased region" description="Pro residues" evidence="1">
    <location>
        <begin position="67"/>
        <end position="84"/>
    </location>
</feature>
<evidence type="ECO:0000313" key="4">
    <source>
        <dbReference type="Proteomes" id="UP000275356"/>
    </source>
</evidence>
<keyword evidence="2" id="KW-0812">Transmembrane</keyword>
<proteinExistence type="predicted"/>
<evidence type="ECO:0000313" key="3">
    <source>
        <dbReference type="EMBL" id="ROR93929.1"/>
    </source>
</evidence>
<organism evidence="3 4">
    <name type="scientific">Salana multivorans</name>
    <dbReference type="NCBI Taxonomy" id="120377"/>
    <lineage>
        <taxon>Bacteria</taxon>
        <taxon>Bacillati</taxon>
        <taxon>Actinomycetota</taxon>
        <taxon>Actinomycetes</taxon>
        <taxon>Micrococcales</taxon>
        <taxon>Beutenbergiaceae</taxon>
        <taxon>Salana</taxon>
    </lineage>
</organism>
<keyword evidence="2" id="KW-1133">Transmembrane helix</keyword>
<sequence>MKGLSLNKRILYPSLSVLALTLAWAVQRTWDMAAICLVAGVVVVGIVWFGERSAARTRARTEAAAPSTPPPGGPGLPPRAPDQR</sequence>